<dbReference type="eggNOG" id="ENOG502S42E">
    <property type="taxonomic scope" value="Eukaryota"/>
</dbReference>
<dbReference type="PANTHER" id="PTHR34071:SF2">
    <property type="entry name" value="FLAVIN-NUCLEOTIDE-BINDING PROTEIN"/>
    <property type="match status" value="1"/>
</dbReference>
<protein>
    <submittedName>
        <fullName evidence="1">Putative flavin-nucleotide-binding protein</fullName>
    </submittedName>
</protein>
<dbReference type="AlphaFoldDB" id="M7TJZ5"/>
<proteinExistence type="predicted"/>
<evidence type="ECO:0000313" key="1">
    <source>
        <dbReference type="EMBL" id="EMR70256.1"/>
    </source>
</evidence>
<dbReference type="HOGENOM" id="CLU_067890_0_0_1"/>
<dbReference type="KEGG" id="ela:UCREL1_2702"/>
<evidence type="ECO:0000313" key="2">
    <source>
        <dbReference type="Proteomes" id="UP000012174"/>
    </source>
</evidence>
<dbReference type="Proteomes" id="UP000012174">
    <property type="component" value="Unassembled WGS sequence"/>
</dbReference>
<accession>M7TJZ5</accession>
<dbReference type="SUPFAM" id="SSF50475">
    <property type="entry name" value="FMN-binding split barrel"/>
    <property type="match status" value="1"/>
</dbReference>
<dbReference type="OrthoDB" id="444432at2759"/>
<dbReference type="Gene3D" id="2.30.110.10">
    <property type="entry name" value="Electron Transport, Fmn-binding Protein, Chain A"/>
    <property type="match status" value="1"/>
</dbReference>
<gene>
    <name evidence="1" type="ORF">UCREL1_2702</name>
</gene>
<dbReference type="EMBL" id="KB705900">
    <property type="protein sequence ID" value="EMR70256.1"/>
    <property type="molecule type" value="Genomic_DNA"/>
</dbReference>
<keyword evidence="2" id="KW-1185">Reference proteome</keyword>
<dbReference type="InterPro" id="IPR012349">
    <property type="entry name" value="Split_barrel_FMN-bd"/>
</dbReference>
<organism evidence="1 2">
    <name type="scientific">Eutypa lata (strain UCR-EL1)</name>
    <name type="common">Grapevine dieback disease fungus</name>
    <name type="synonym">Eutypa armeniacae</name>
    <dbReference type="NCBI Taxonomy" id="1287681"/>
    <lineage>
        <taxon>Eukaryota</taxon>
        <taxon>Fungi</taxon>
        <taxon>Dikarya</taxon>
        <taxon>Ascomycota</taxon>
        <taxon>Pezizomycotina</taxon>
        <taxon>Sordariomycetes</taxon>
        <taxon>Xylariomycetidae</taxon>
        <taxon>Xylariales</taxon>
        <taxon>Diatrypaceae</taxon>
        <taxon>Eutypa</taxon>
    </lineage>
</organism>
<reference evidence="2" key="1">
    <citation type="journal article" date="2013" name="Genome Announc.">
        <title>Draft genome sequence of the grapevine dieback fungus Eutypa lata UCR-EL1.</title>
        <authorList>
            <person name="Blanco-Ulate B."/>
            <person name="Rolshausen P.E."/>
            <person name="Cantu D."/>
        </authorList>
    </citation>
    <scope>NUCLEOTIDE SEQUENCE [LARGE SCALE GENOMIC DNA]</scope>
    <source>
        <strain evidence="2">UCR-EL1</strain>
    </source>
</reference>
<dbReference type="Pfam" id="PF12900">
    <property type="entry name" value="Pyridox_ox_2"/>
    <property type="match status" value="1"/>
</dbReference>
<name>M7TJZ5_EUTLA</name>
<sequence>MPSQSLEYPKQPYSTVNRYDSRASYSLETIHQIINTSPVLHVSFAAPGGGDSPFPAVLPMIGQMGSFARPSADTGDVLDLYLHGYVSSRIVNQARGAGSDGEEEEKKKGLPLTAAATHVDGLVLSLTPNSHSYNYRSAVLFGHAELVTDVAEKLWAMELITNSVVRDRWRHTRVPPNGAEMQSTSILRVKIAGGSAKIRSDMPSDEKADTQDAELVDRVWTGVVPLRLTAGEPLPAPGNRVSEVPAYLREHIGEACSGFEVKP</sequence>
<dbReference type="PANTHER" id="PTHR34071">
    <property type="entry name" value="5-NITROIMIDAZOLE ANTIBIOTICS RESISTANCE PROTEIN, NIMA-FAMILY-RELATED PROTEIN-RELATED"/>
    <property type="match status" value="1"/>
</dbReference>
<dbReference type="InterPro" id="IPR024747">
    <property type="entry name" value="Pyridox_Oxase-rel"/>
</dbReference>
<dbReference type="OMA" id="EMTSTQI"/>
<dbReference type="STRING" id="1287681.M7TJZ5"/>